<evidence type="ECO:0000313" key="3">
    <source>
        <dbReference type="EMBL" id="KAK1791021.1"/>
    </source>
</evidence>
<dbReference type="Pfam" id="PF01661">
    <property type="entry name" value="Macro"/>
    <property type="match status" value="1"/>
</dbReference>
<dbReference type="Gene3D" id="3.40.220.10">
    <property type="entry name" value="Leucine Aminopeptidase, subunit E, domain 1"/>
    <property type="match status" value="1"/>
</dbReference>
<comment type="caution">
    <text evidence="3">The sequence shown here is derived from an EMBL/GenBank/DDBJ whole genome shotgun (WGS) entry which is preliminary data.</text>
</comment>
<name>A0AAD8Z3X2_9TELE</name>
<keyword evidence="4" id="KW-1185">Reference proteome</keyword>
<proteinExistence type="predicted"/>
<evidence type="ECO:0000313" key="4">
    <source>
        <dbReference type="Proteomes" id="UP001239994"/>
    </source>
</evidence>
<gene>
    <name evidence="3" type="ORF">P4O66_002072</name>
</gene>
<dbReference type="InterPro" id="IPR043472">
    <property type="entry name" value="Macro_dom-like"/>
</dbReference>
<reference evidence="3" key="1">
    <citation type="submission" date="2023-03" db="EMBL/GenBank/DDBJ databases">
        <title>Electrophorus voltai genome.</title>
        <authorList>
            <person name="Bian C."/>
        </authorList>
    </citation>
    <scope>NUCLEOTIDE SEQUENCE</scope>
    <source>
        <strain evidence="3">CB-2022</strain>
        <tissue evidence="3">Muscle</tissue>
    </source>
</reference>
<evidence type="ECO:0000259" key="2">
    <source>
        <dbReference type="Pfam" id="PF01661"/>
    </source>
</evidence>
<dbReference type="EMBL" id="JAROKS010000020">
    <property type="protein sequence ID" value="KAK1791021.1"/>
    <property type="molecule type" value="Genomic_DNA"/>
</dbReference>
<protein>
    <recommendedName>
        <fullName evidence="2">Macro domain-containing protein</fullName>
    </recommendedName>
</protein>
<dbReference type="InterPro" id="IPR002589">
    <property type="entry name" value="Macro_dom"/>
</dbReference>
<evidence type="ECO:0000256" key="1">
    <source>
        <dbReference type="SAM" id="MobiDB-lite"/>
    </source>
</evidence>
<dbReference type="AlphaFoldDB" id="A0AAD8Z3X2"/>
<organism evidence="3 4">
    <name type="scientific">Electrophorus voltai</name>
    <dbReference type="NCBI Taxonomy" id="2609070"/>
    <lineage>
        <taxon>Eukaryota</taxon>
        <taxon>Metazoa</taxon>
        <taxon>Chordata</taxon>
        <taxon>Craniata</taxon>
        <taxon>Vertebrata</taxon>
        <taxon>Euteleostomi</taxon>
        <taxon>Actinopterygii</taxon>
        <taxon>Neopterygii</taxon>
        <taxon>Teleostei</taxon>
        <taxon>Ostariophysi</taxon>
        <taxon>Gymnotiformes</taxon>
        <taxon>Gymnotoidei</taxon>
        <taxon>Gymnotidae</taxon>
        <taxon>Electrophorus</taxon>
    </lineage>
</organism>
<sequence>MVPVFSGWESIRLANSRVCEAQRSVSAICRSEFTLLPGSTPAGISSSSASGTSEHHFSGLVCAESTSSHDPTPLHQRSCPTLPRPFARSPHVRLLFSQLLRGAGDFCGLCIWSQALSSCLSIVGSIAPLTQFPPSELPHHVGADVGRKAGHGPTFLSAESPSRWARSLWSSHLSTQASSSPHNELSGARDSSRTRRSTEAWNVIHTVGPIARGTVGPSQSRDLRSCYETSLRLMEENKLHSVVSIVTPDCIPEHGM</sequence>
<dbReference type="SUPFAM" id="SSF52949">
    <property type="entry name" value="Macro domain-like"/>
    <property type="match status" value="1"/>
</dbReference>
<feature type="domain" description="Macro" evidence="2">
    <location>
        <begin position="200"/>
        <end position="243"/>
    </location>
</feature>
<dbReference type="Proteomes" id="UP001239994">
    <property type="component" value="Unassembled WGS sequence"/>
</dbReference>
<feature type="region of interest" description="Disordered" evidence="1">
    <location>
        <begin position="175"/>
        <end position="197"/>
    </location>
</feature>
<accession>A0AAD8Z3X2</accession>